<accession>A0A1I3TAY2</accession>
<dbReference type="NCBIfam" id="TIGR02937">
    <property type="entry name" value="sigma70-ECF"/>
    <property type="match status" value="1"/>
</dbReference>
<keyword evidence="2" id="KW-0805">Transcription regulation</keyword>
<evidence type="ECO:0000256" key="1">
    <source>
        <dbReference type="ARBA" id="ARBA00010641"/>
    </source>
</evidence>
<dbReference type="AlphaFoldDB" id="A0A1I3TAY2"/>
<dbReference type="InterPro" id="IPR014284">
    <property type="entry name" value="RNA_pol_sigma-70_dom"/>
</dbReference>
<dbReference type="STRING" id="1477437.SAMN05444682_11259"/>
<dbReference type="OrthoDB" id="1097528at2"/>
<feature type="domain" description="RNA polymerase sigma factor 70 region 4 type 2" evidence="6">
    <location>
        <begin position="122"/>
        <end position="173"/>
    </location>
</feature>
<dbReference type="Pfam" id="PF04542">
    <property type="entry name" value="Sigma70_r2"/>
    <property type="match status" value="1"/>
</dbReference>
<evidence type="ECO:0000259" key="6">
    <source>
        <dbReference type="Pfam" id="PF08281"/>
    </source>
</evidence>
<keyword evidence="3" id="KW-0731">Sigma factor</keyword>
<evidence type="ECO:0000256" key="2">
    <source>
        <dbReference type="ARBA" id="ARBA00023015"/>
    </source>
</evidence>
<dbReference type="GO" id="GO:0006352">
    <property type="term" value="P:DNA-templated transcription initiation"/>
    <property type="evidence" value="ECO:0007669"/>
    <property type="project" value="InterPro"/>
</dbReference>
<gene>
    <name evidence="7" type="ORF">SAMN05444682_11259</name>
</gene>
<keyword evidence="4" id="KW-0804">Transcription</keyword>
<dbReference type="PANTHER" id="PTHR43133:SF46">
    <property type="entry name" value="RNA POLYMERASE SIGMA-70 FACTOR ECF SUBFAMILY"/>
    <property type="match status" value="1"/>
</dbReference>
<dbReference type="SUPFAM" id="SSF88946">
    <property type="entry name" value="Sigma2 domain of RNA polymerase sigma factors"/>
    <property type="match status" value="1"/>
</dbReference>
<organism evidence="7 8">
    <name type="scientific">Parapedobacter indicus</name>
    <dbReference type="NCBI Taxonomy" id="1477437"/>
    <lineage>
        <taxon>Bacteria</taxon>
        <taxon>Pseudomonadati</taxon>
        <taxon>Bacteroidota</taxon>
        <taxon>Sphingobacteriia</taxon>
        <taxon>Sphingobacteriales</taxon>
        <taxon>Sphingobacteriaceae</taxon>
        <taxon>Parapedobacter</taxon>
    </lineage>
</organism>
<dbReference type="PANTHER" id="PTHR43133">
    <property type="entry name" value="RNA POLYMERASE ECF-TYPE SIGMA FACTO"/>
    <property type="match status" value="1"/>
</dbReference>
<dbReference type="GO" id="GO:0016987">
    <property type="term" value="F:sigma factor activity"/>
    <property type="evidence" value="ECO:0007669"/>
    <property type="project" value="UniProtKB-KW"/>
</dbReference>
<dbReference type="InterPro" id="IPR013249">
    <property type="entry name" value="RNA_pol_sigma70_r4_t2"/>
</dbReference>
<keyword evidence="8" id="KW-1185">Reference proteome</keyword>
<sequence>MAYGKLSDDELYSLFGQGEDGAFDVLYQRYWKRLLYKALLKLQVEADAEEVVQDTLLAIWKSKGQLPIRNSFAAYIGAMLRYQIMGRLAANKKHAFLPVDDLSEPSDHSMQQWLDFADLQTEIETAIRELPEKCQLVFRMSREDGLNDRQIAEHLHVSQKTVEAHITKALKRLRIKLGKLSFLIFLFH</sequence>
<reference evidence="7 8" key="1">
    <citation type="submission" date="2016-10" db="EMBL/GenBank/DDBJ databases">
        <authorList>
            <person name="de Groot N.N."/>
        </authorList>
    </citation>
    <scope>NUCLEOTIDE SEQUENCE [LARGE SCALE GENOMIC DNA]</scope>
    <source>
        <strain evidence="7 8">RK1</strain>
    </source>
</reference>
<dbReference type="InterPro" id="IPR036388">
    <property type="entry name" value="WH-like_DNA-bd_sf"/>
</dbReference>
<dbReference type="InterPro" id="IPR013324">
    <property type="entry name" value="RNA_pol_sigma_r3/r4-like"/>
</dbReference>
<dbReference type="RefSeq" id="WP_090630618.1">
    <property type="nucleotide sequence ID" value="NZ_FOQO01000012.1"/>
</dbReference>
<dbReference type="GO" id="GO:0003677">
    <property type="term" value="F:DNA binding"/>
    <property type="evidence" value="ECO:0007669"/>
    <property type="project" value="InterPro"/>
</dbReference>
<dbReference type="Gene3D" id="1.10.10.10">
    <property type="entry name" value="Winged helix-like DNA-binding domain superfamily/Winged helix DNA-binding domain"/>
    <property type="match status" value="1"/>
</dbReference>
<dbReference type="InterPro" id="IPR013325">
    <property type="entry name" value="RNA_pol_sigma_r2"/>
</dbReference>
<dbReference type="Proteomes" id="UP000198670">
    <property type="component" value="Unassembled WGS sequence"/>
</dbReference>
<name>A0A1I3TAY2_9SPHI</name>
<dbReference type="InterPro" id="IPR039425">
    <property type="entry name" value="RNA_pol_sigma-70-like"/>
</dbReference>
<dbReference type="SUPFAM" id="SSF88659">
    <property type="entry name" value="Sigma3 and sigma4 domains of RNA polymerase sigma factors"/>
    <property type="match status" value="1"/>
</dbReference>
<evidence type="ECO:0000256" key="3">
    <source>
        <dbReference type="ARBA" id="ARBA00023082"/>
    </source>
</evidence>
<evidence type="ECO:0000313" key="8">
    <source>
        <dbReference type="Proteomes" id="UP000198670"/>
    </source>
</evidence>
<dbReference type="InterPro" id="IPR000792">
    <property type="entry name" value="Tscrpt_reg_LuxR_C"/>
</dbReference>
<comment type="similarity">
    <text evidence="1">Belongs to the sigma-70 factor family. ECF subfamily.</text>
</comment>
<evidence type="ECO:0000313" key="7">
    <source>
        <dbReference type="EMBL" id="SFJ66836.1"/>
    </source>
</evidence>
<dbReference type="Pfam" id="PF08281">
    <property type="entry name" value="Sigma70_r4_2"/>
    <property type="match status" value="1"/>
</dbReference>
<dbReference type="Gene3D" id="1.10.1740.10">
    <property type="match status" value="1"/>
</dbReference>
<dbReference type="CDD" id="cd06171">
    <property type="entry name" value="Sigma70_r4"/>
    <property type="match status" value="1"/>
</dbReference>
<proteinExistence type="inferred from homology"/>
<evidence type="ECO:0000259" key="5">
    <source>
        <dbReference type="Pfam" id="PF04542"/>
    </source>
</evidence>
<dbReference type="EMBL" id="FOQO01000012">
    <property type="protein sequence ID" value="SFJ66836.1"/>
    <property type="molecule type" value="Genomic_DNA"/>
</dbReference>
<feature type="domain" description="RNA polymerase sigma-70 region 2" evidence="5">
    <location>
        <begin position="26"/>
        <end position="92"/>
    </location>
</feature>
<dbReference type="InterPro" id="IPR007627">
    <property type="entry name" value="RNA_pol_sigma70_r2"/>
</dbReference>
<protein>
    <submittedName>
        <fullName evidence="7">RNA polymerase sigma-70 factor, ECF subfamily</fullName>
    </submittedName>
</protein>
<evidence type="ECO:0000256" key="4">
    <source>
        <dbReference type="ARBA" id="ARBA00023163"/>
    </source>
</evidence>
<dbReference type="PRINTS" id="PR00038">
    <property type="entry name" value="HTHLUXR"/>
</dbReference>